<proteinExistence type="predicted"/>
<protein>
    <submittedName>
        <fullName evidence="1">Uncharacterized protein</fullName>
    </submittedName>
</protein>
<name>A0ABX1MGV3_9CYAN</name>
<dbReference type="EMBL" id="QMEC01000174">
    <property type="protein sequence ID" value="NMF66676.1"/>
    <property type="molecule type" value="Genomic_DNA"/>
</dbReference>
<evidence type="ECO:0000313" key="2">
    <source>
        <dbReference type="Proteomes" id="UP000762253"/>
    </source>
</evidence>
<reference evidence="1 2" key="1">
    <citation type="submission" date="2018-06" db="EMBL/GenBank/DDBJ databases">
        <title>Comparative genomics of Brasilonema spp. strains.</title>
        <authorList>
            <person name="Alvarenga D.O."/>
            <person name="Fiore M.F."/>
            <person name="Varani A.M."/>
        </authorList>
    </citation>
    <scope>NUCLEOTIDE SEQUENCE [LARGE SCALE GENOMIC DNA]</scope>
    <source>
        <strain evidence="1 2">UFV-OR1</strain>
    </source>
</reference>
<accession>A0ABX1MGV3</accession>
<dbReference type="Proteomes" id="UP000762253">
    <property type="component" value="Unassembled WGS sequence"/>
</dbReference>
<gene>
    <name evidence="1" type="ORF">DP115_29585</name>
</gene>
<organism evidence="1 2">
    <name type="scientific">Brasilonema octagenarum UFV-OR1</name>
    <dbReference type="NCBI Taxonomy" id="417115"/>
    <lineage>
        <taxon>Bacteria</taxon>
        <taxon>Bacillati</taxon>
        <taxon>Cyanobacteriota</taxon>
        <taxon>Cyanophyceae</taxon>
        <taxon>Nostocales</taxon>
        <taxon>Scytonemataceae</taxon>
        <taxon>Brasilonema</taxon>
        <taxon>Octagenarum group</taxon>
    </lineage>
</organism>
<sequence length="77" mass="9120">MYHAQYTFVPRNLSKTLPLLFALVFLSFVYLARSQELLEFSRLLHSIFTPQFSVPVDEFQQKISSNLKNQLLFSEYK</sequence>
<keyword evidence="2" id="KW-1185">Reference proteome</keyword>
<evidence type="ECO:0000313" key="1">
    <source>
        <dbReference type="EMBL" id="NMF66676.1"/>
    </source>
</evidence>
<comment type="caution">
    <text evidence="1">The sequence shown here is derived from an EMBL/GenBank/DDBJ whole genome shotgun (WGS) entry which is preliminary data.</text>
</comment>